<dbReference type="EMBL" id="SGXA01000001">
    <property type="protein sequence ID" value="RZS74655.1"/>
    <property type="molecule type" value="Genomic_DNA"/>
</dbReference>
<evidence type="ECO:0000313" key="2">
    <source>
        <dbReference type="Proteomes" id="UP000293874"/>
    </source>
</evidence>
<comment type="caution">
    <text evidence="1">The sequence shown here is derived from an EMBL/GenBank/DDBJ whole genome shotgun (WGS) entry which is preliminary data.</text>
</comment>
<sequence>MKTLIIIIWLVIVALGIVFGFDYSELPKTTTTWTAAKQLEQYHQINEEDLLDTVIEPHLIPYERNLLTGRHLIKRKNAGDPVTPADVSALPVADNCRKDSMTVYFPLSANETYYLKAIRDGSWIKVCGNIQSDKTKVPICTNSLYVLAVHQKVDTTVTAFLMLRVAAIDGAALSQVVHLEDRTLFMY</sequence>
<proteinExistence type="predicted"/>
<dbReference type="AlphaFoldDB" id="A0A4Q7N302"/>
<protein>
    <submittedName>
        <fullName evidence="1">Uncharacterized protein</fullName>
    </submittedName>
</protein>
<dbReference type="RefSeq" id="WP_130539105.1">
    <property type="nucleotide sequence ID" value="NZ_CP042431.1"/>
</dbReference>
<keyword evidence="2" id="KW-1185">Reference proteome</keyword>
<gene>
    <name evidence="1" type="ORF">EV199_0504</name>
</gene>
<reference evidence="1 2" key="1">
    <citation type="submission" date="2019-02" db="EMBL/GenBank/DDBJ databases">
        <title>Genomic Encyclopedia of Type Strains, Phase IV (KMG-IV): sequencing the most valuable type-strain genomes for metagenomic binning, comparative biology and taxonomic classification.</title>
        <authorList>
            <person name="Goeker M."/>
        </authorList>
    </citation>
    <scope>NUCLEOTIDE SEQUENCE [LARGE SCALE GENOMIC DNA]</scope>
    <source>
        <strain evidence="1 2">DSM 18116</strain>
    </source>
</reference>
<organism evidence="1 2">
    <name type="scientific">Pseudobacter ginsenosidimutans</name>
    <dbReference type="NCBI Taxonomy" id="661488"/>
    <lineage>
        <taxon>Bacteria</taxon>
        <taxon>Pseudomonadati</taxon>
        <taxon>Bacteroidota</taxon>
        <taxon>Chitinophagia</taxon>
        <taxon>Chitinophagales</taxon>
        <taxon>Chitinophagaceae</taxon>
        <taxon>Pseudobacter</taxon>
    </lineage>
</organism>
<accession>A0A4Q7N302</accession>
<dbReference type="Proteomes" id="UP000293874">
    <property type="component" value="Unassembled WGS sequence"/>
</dbReference>
<name>A0A4Q7N302_9BACT</name>
<evidence type="ECO:0000313" key="1">
    <source>
        <dbReference type="EMBL" id="RZS74655.1"/>
    </source>
</evidence>